<keyword evidence="6" id="KW-1185">Reference proteome</keyword>
<accession>A0A8J4AVV1</accession>
<comment type="caution">
    <text evidence="5">The sequence shown here is derived from an EMBL/GenBank/DDBJ whole genome shotgun (WGS) entry which is preliminary data.</text>
</comment>
<gene>
    <name evidence="5" type="ORF">Vafri_4887</name>
</gene>
<feature type="region of interest" description="Disordered" evidence="3">
    <location>
        <begin position="17"/>
        <end position="75"/>
    </location>
</feature>
<dbReference type="InterPro" id="IPR039633">
    <property type="entry name" value="PAP"/>
</dbReference>
<organism evidence="5 6">
    <name type="scientific">Volvox africanus</name>
    <dbReference type="NCBI Taxonomy" id="51714"/>
    <lineage>
        <taxon>Eukaryota</taxon>
        <taxon>Viridiplantae</taxon>
        <taxon>Chlorophyta</taxon>
        <taxon>core chlorophytes</taxon>
        <taxon>Chlorophyceae</taxon>
        <taxon>CS clade</taxon>
        <taxon>Chlamydomonadales</taxon>
        <taxon>Volvocaceae</taxon>
        <taxon>Volvox</taxon>
    </lineage>
</organism>
<evidence type="ECO:0000259" key="4">
    <source>
        <dbReference type="Pfam" id="PF04755"/>
    </source>
</evidence>
<comment type="subcellular location">
    <subcellularLocation>
        <location evidence="1">Plastid</location>
    </subcellularLocation>
</comment>
<evidence type="ECO:0000313" key="6">
    <source>
        <dbReference type="Proteomes" id="UP000747399"/>
    </source>
</evidence>
<feature type="domain" description="Plastid lipid-associated protein/fibrillin conserved" evidence="4">
    <location>
        <begin position="81"/>
        <end position="148"/>
    </location>
</feature>
<dbReference type="PANTHER" id="PTHR31906">
    <property type="entry name" value="PLASTID-LIPID-ASSOCIATED PROTEIN 4, CHLOROPLASTIC-RELATED"/>
    <property type="match status" value="1"/>
</dbReference>
<evidence type="ECO:0000256" key="1">
    <source>
        <dbReference type="ARBA" id="ARBA00004474"/>
    </source>
</evidence>
<keyword evidence="2" id="KW-0934">Plastid</keyword>
<feature type="compositionally biased region" description="Basic and acidic residues" evidence="3">
    <location>
        <begin position="33"/>
        <end position="42"/>
    </location>
</feature>
<feature type="compositionally biased region" description="Basic and acidic residues" evidence="3">
    <location>
        <begin position="65"/>
        <end position="75"/>
    </location>
</feature>
<dbReference type="InterPro" id="IPR006843">
    <property type="entry name" value="PAP/fibrillin_dom"/>
</dbReference>
<protein>
    <recommendedName>
        <fullName evidence="4">Plastid lipid-associated protein/fibrillin conserved domain-containing protein</fullName>
    </recommendedName>
</protein>
<dbReference type="Pfam" id="PF04755">
    <property type="entry name" value="PAP_fibrillin"/>
    <property type="match status" value="1"/>
</dbReference>
<proteinExistence type="predicted"/>
<evidence type="ECO:0000256" key="2">
    <source>
        <dbReference type="ARBA" id="ARBA00022640"/>
    </source>
</evidence>
<evidence type="ECO:0000256" key="3">
    <source>
        <dbReference type="SAM" id="MobiDB-lite"/>
    </source>
</evidence>
<dbReference type="Proteomes" id="UP000747399">
    <property type="component" value="Unassembled WGS sequence"/>
</dbReference>
<dbReference type="EMBL" id="BNCO01000005">
    <property type="protein sequence ID" value="GIL48201.1"/>
    <property type="molecule type" value="Genomic_DNA"/>
</dbReference>
<reference evidence="5" key="1">
    <citation type="journal article" date="2021" name="Proc. Natl. Acad. Sci. U.S.A.">
        <title>Three genomes in the algal genus Volvox reveal the fate of a haploid sex-determining region after a transition to homothallism.</title>
        <authorList>
            <person name="Yamamoto K."/>
            <person name="Hamaji T."/>
            <person name="Kawai-Toyooka H."/>
            <person name="Matsuzaki R."/>
            <person name="Takahashi F."/>
            <person name="Nishimura Y."/>
            <person name="Kawachi M."/>
            <person name="Noguchi H."/>
            <person name="Minakuchi Y."/>
            <person name="Umen J.G."/>
            <person name="Toyoda A."/>
            <person name="Nozaki H."/>
        </authorList>
    </citation>
    <scope>NUCLEOTIDE SEQUENCE</scope>
    <source>
        <strain evidence="5">NIES-3780</strain>
    </source>
</reference>
<sequence>MQKSCIVLQRPGPFIELRGTRWSLPRRSPHPPRASDESRSGDTDPIPTASPTVTPPPSFQQPRSQHQEALRPDDNAARAQVKVRLRQLISKVNAAALPGPADLASLGQSVQELIRLNPTPCSATSDLINGRWVLLYTASIATLRQAAATEASASNPRQVVAGNSIINNNNNKSISFGGSGGYSGGLEAALSPLQLANDVAYRFFYTYVPVLAGAAVGSRGGSASGPVKPRGNFQVFDTRQGKVENQARFEVGGRLCCINVNGAAAIVEGPPGQPRQRLRATFTSFDLLLDGRRRLSLPLSFLNPVGFVDTPYLDEEIRISIGDKGSIFIAARENSS</sequence>
<dbReference type="AlphaFoldDB" id="A0A8J4AVV1"/>
<name>A0A8J4AVV1_9CHLO</name>
<evidence type="ECO:0000313" key="5">
    <source>
        <dbReference type="EMBL" id="GIL48201.1"/>
    </source>
</evidence>
<dbReference type="GO" id="GO:0009536">
    <property type="term" value="C:plastid"/>
    <property type="evidence" value="ECO:0007669"/>
    <property type="project" value="UniProtKB-SubCell"/>
</dbReference>